<name>A0A931EA63_9BACT</name>
<dbReference type="PANTHER" id="PTHR48081:SF6">
    <property type="entry name" value="PEPTIDASE S9 PROLYL OLIGOPEPTIDASE CATALYTIC DOMAIN-CONTAINING PROTEIN"/>
    <property type="match status" value="1"/>
</dbReference>
<keyword evidence="1 3" id="KW-0378">Hydrolase</keyword>
<protein>
    <submittedName>
        <fullName evidence="3">Alpha/beta hydrolase</fullName>
    </submittedName>
</protein>
<evidence type="ECO:0000313" key="3">
    <source>
        <dbReference type="EMBL" id="MBG9377019.1"/>
    </source>
</evidence>
<proteinExistence type="predicted"/>
<dbReference type="SUPFAM" id="SSF53474">
    <property type="entry name" value="alpha/beta-Hydrolases"/>
    <property type="match status" value="1"/>
</dbReference>
<dbReference type="AlphaFoldDB" id="A0A931EA63"/>
<dbReference type="InterPro" id="IPR029058">
    <property type="entry name" value="AB_hydrolase_fold"/>
</dbReference>
<dbReference type="Pfam" id="PF20434">
    <property type="entry name" value="BD-FAE"/>
    <property type="match status" value="1"/>
</dbReference>
<gene>
    <name evidence="3" type="ORF">I5907_12310</name>
</gene>
<organism evidence="3 4">
    <name type="scientific">Panacibacter microcysteis</name>
    <dbReference type="NCBI Taxonomy" id="2793269"/>
    <lineage>
        <taxon>Bacteria</taxon>
        <taxon>Pseudomonadati</taxon>
        <taxon>Bacteroidota</taxon>
        <taxon>Chitinophagia</taxon>
        <taxon>Chitinophagales</taxon>
        <taxon>Chitinophagaceae</taxon>
        <taxon>Panacibacter</taxon>
    </lineage>
</organism>
<dbReference type="PANTHER" id="PTHR48081">
    <property type="entry name" value="AB HYDROLASE SUPERFAMILY PROTEIN C4A8.06C"/>
    <property type="match status" value="1"/>
</dbReference>
<sequence>MKKVLTIITVFCLSTMSMRAQKTIPLYEGAVPYAKKCEVQQKEIIDTTWNKDGILIVSGVTVPTITVFEAPKEKRNGTAVLIIPGGGYGVIAAGHEGNDFAKAFNDKGITAFVLRYRLPDDACMDNKAYVPLMDAQQALYFIRQHATQYNISIDRVGVMGFSAGGHLAASVGTHFNNAVSKALASANLRPDFLILGYPVISFADDITHMGSRDNLIGKMPKPEMVRYFSNELQVNANTPPTFLVHASDDDAVKVANSIRFYDALIASEVPAEMHIYQKGGHGFGMNNPTTSDKWFDRCLNWMTANKWL</sequence>
<evidence type="ECO:0000259" key="2">
    <source>
        <dbReference type="Pfam" id="PF20434"/>
    </source>
</evidence>
<evidence type="ECO:0000256" key="1">
    <source>
        <dbReference type="ARBA" id="ARBA00022801"/>
    </source>
</evidence>
<dbReference type="GO" id="GO:0016787">
    <property type="term" value="F:hydrolase activity"/>
    <property type="evidence" value="ECO:0007669"/>
    <property type="project" value="UniProtKB-KW"/>
</dbReference>
<dbReference type="InterPro" id="IPR050300">
    <property type="entry name" value="GDXG_lipolytic_enzyme"/>
</dbReference>
<dbReference type="RefSeq" id="WP_196991121.1">
    <property type="nucleotide sequence ID" value="NZ_JADWYR010000002.1"/>
</dbReference>
<dbReference type="Gene3D" id="3.40.50.1820">
    <property type="entry name" value="alpha/beta hydrolase"/>
    <property type="match status" value="1"/>
</dbReference>
<keyword evidence="4" id="KW-1185">Reference proteome</keyword>
<dbReference type="Proteomes" id="UP000628448">
    <property type="component" value="Unassembled WGS sequence"/>
</dbReference>
<dbReference type="EMBL" id="JADWYR010000002">
    <property type="protein sequence ID" value="MBG9377019.1"/>
    <property type="molecule type" value="Genomic_DNA"/>
</dbReference>
<evidence type="ECO:0000313" key="4">
    <source>
        <dbReference type="Proteomes" id="UP000628448"/>
    </source>
</evidence>
<reference evidence="3" key="1">
    <citation type="submission" date="2020-11" db="EMBL/GenBank/DDBJ databases">
        <title>Bacterial whole genome sequence for Panacibacter sp. DH6.</title>
        <authorList>
            <person name="Le V."/>
            <person name="Ko S."/>
            <person name="Ahn C.-Y."/>
            <person name="Oh H.-M."/>
        </authorList>
    </citation>
    <scope>NUCLEOTIDE SEQUENCE</scope>
    <source>
        <strain evidence="3">DH6</strain>
    </source>
</reference>
<comment type="caution">
    <text evidence="3">The sequence shown here is derived from an EMBL/GenBank/DDBJ whole genome shotgun (WGS) entry which is preliminary data.</text>
</comment>
<feature type="domain" description="BD-FAE-like" evidence="2">
    <location>
        <begin position="69"/>
        <end position="264"/>
    </location>
</feature>
<accession>A0A931EA63</accession>
<dbReference type="InterPro" id="IPR049492">
    <property type="entry name" value="BD-FAE-like_dom"/>
</dbReference>